<dbReference type="PANTHER" id="PTHR41913">
    <property type="entry name" value="DUF1684 DOMAIN-CONTAINING PROTEIN"/>
    <property type="match status" value="1"/>
</dbReference>
<evidence type="ECO:0000313" key="1">
    <source>
        <dbReference type="EMBL" id="MFC6661906.1"/>
    </source>
</evidence>
<proteinExistence type="predicted"/>
<keyword evidence="2" id="KW-1185">Reference proteome</keyword>
<dbReference type="Proteomes" id="UP001596317">
    <property type="component" value="Unassembled WGS sequence"/>
</dbReference>
<protein>
    <submittedName>
        <fullName evidence="1">DUF1684 domain-containing protein</fullName>
    </submittedName>
</protein>
<sequence>MLPQDAGAEFTLDTNTGETRTMSRFGEVTVPLPGGQYTLLVFAGLGEDRPARVFVPFRDATSGAETYGAGRYLDAPVDWQLGGDGPLVRLDFNLAYHPYCAYSPAWVCPLPPRENRVPEAVPVGEKLG</sequence>
<dbReference type="Pfam" id="PF07920">
    <property type="entry name" value="DUF1684"/>
    <property type="match status" value="1"/>
</dbReference>
<gene>
    <name evidence="1" type="ORF">ACFP90_17425</name>
</gene>
<name>A0ABW1ZLU3_9DEIO</name>
<comment type="caution">
    <text evidence="1">The sequence shown here is derived from an EMBL/GenBank/DDBJ whole genome shotgun (WGS) entry which is preliminary data.</text>
</comment>
<evidence type="ECO:0000313" key="2">
    <source>
        <dbReference type="Proteomes" id="UP001596317"/>
    </source>
</evidence>
<organism evidence="1 2">
    <name type="scientific">Deinococcus multiflagellatus</name>
    <dbReference type="NCBI Taxonomy" id="1656887"/>
    <lineage>
        <taxon>Bacteria</taxon>
        <taxon>Thermotogati</taxon>
        <taxon>Deinococcota</taxon>
        <taxon>Deinococci</taxon>
        <taxon>Deinococcales</taxon>
        <taxon>Deinococcaceae</taxon>
        <taxon>Deinococcus</taxon>
    </lineage>
</organism>
<dbReference type="EMBL" id="JBHSWB010000001">
    <property type="protein sequence ID" value="MFC6661906.1"/>
    <property type="molecule type" value="Genomic_DNA"/>
</dbReference>
<dbReference type="PANTHER" id="PTHR41913:SF1">
    <property type="entry name" value="DUF1684 DOMAIN-CONTAINING PROTEIN"/>
    <property type="match status" value="1"/>
</dbReference>
<dbReference type="InterPro" id="IPR012467">
    <property type="entry name" value="DUF1684"/>
</dbReference>
<accession>A0ABW1ZLU3</accession>
<dbReference type="RefSeq" id="WP_380058291.1">
    <property type="nucleotide sequence ID" value="NZ_JBHSWB010000001.1"/>
</dbReference>
<reference evidence="2" key="1">
    <citation type="journal article" date="2019" name="Int. J. Syst. Evol. Microbiol.">
        <title>The Global Catalogue of Microorganisms (GCM) 10K type strain sequencing project: providing services to taxonomists for standard genome sequencing and annotation.</title>
        <authorList>
            <consortium name="The Broad Institute Genomics Platform"/>
            <consortium name="The Broad Institute Genome Sequencing Center for Infectious Disease"/>
            <person name="Wu L."/>
            <person name="Ma J."/>
        </authorList>
    </citation>
    <scope>NUCLEOTIDE SEQUENCE [LARGE SCALE GENOMIC DNA]</scope>
    <source>
        <strain evidence="2">CCUG 63830</strain>
    </source>
</reference>